<dbReference type="InterPro" id="IPR019052">
    <property type="entry name" value="DUF2383"/>
</dbReference>
<dbReference type="EMBL" id="FNAN01000024">
    <property type="protein sequence ID" value="SDG86488.1"/>
    <property type="molecule type" value="Genomic_DNA"/>
</dbReference>
<protein>
    <recommendedName>
        <fullName evidence="1">DUF2383 domain-containing protein</fullName>
    </recommendedName>
</protein>
<dbReference type="SUPFAM" id="SSF47240">
    <property type="entry name" value="Ferritin-like"/>
    <property type="match status" value="1"/>
</dbReference>
<dbReference type="Proteomes" id="UP000198748">
    <property type="component" value="Unassembled WGS sequence"/>
</dbReference>
<evidence type="ECO:0000313" key="2">
    <source>
        <dbReference type="EMBL" id="SDG86488.1"/>
    </source>
</evidence>
<proteinExistence type="predicted"/>
<keyword evidence="3" id="KW-1185">Reference proteome</keyword>
<dbReference type="InterPro" id="IPR016920">
    <property type="entry name" value="UCP029477"/>
</dbReference>
<dbReference type="Pfam" id="PF09537">
    <property type="entry name" value="DUF2383"/>
    <property type="match status" value="1"/>
</dbReference>
<dbReference type="Gene3D" id="1.20.1260.10">
    <property type="match status" value="1"/>
</dbReference>
<evidence type="ECO:0000259" key="1">
    <source>
        <dbReference type="Pfam" id="PF09537"/>
    </source>
</evidence>
<dbReference type="InterPro" id="IPR012347">
    <property type="entry name" value="Ferritin-like"/>
</dbReference>
<dbReference type="NCBIfam" id="TIGR02284">
    <property type="entry name" value="PA2169 family four-helix-bundle protein"/>
    <property type="match status" value="1"/>
</dbReference>
<organism evidence="2 3">
    <name type="scientific">Dyadobacter soli</name>
    <dbReference type="NCBI Taxonomy" id="659014"/>
    <lineage>
        <taxon>Bacteria</taxon>
        <taxon>Pseudomonadati</taxon>
        <taxon>Bacteroidota</taxon>
        <taxon>Cytophagia</taxon>
        <taxon>Cytophagales</taxon>
        <taxon>Spirosomataceae</taxon>
        <taxon>Dyadobacter</taxon>
    </lineage>
</organism>
<dbReference type="STRING" id="659014.SAMN04487996_12481"/>
<evidence type="ECO:0000313" key="3">
    <source>
        <dbReference type="Proteomes" id="UP000198748"/>
    </source>
</evidence>
<sequence>MASTACKAPFKKVAQHLKAMQLFKNKTCHKLTLTLMETNENLVEVLNDLIRINNDRIDGYEKALAEVEDIDVDLRGIFQKMANESRENINELSAEIRNLGGEVATGTTASGKIYRVWMDIKATFTGHDRTSVLESCEYGEDAAQEAYDDALATDADLPVDIRQIIANQKAELLESHNLIKKYRDLHQAVN</sequence>
<dbReference type="InterPro" id="IPR011971">
    <property type="entry name" value="CHP02284"/>
</dbReference>
<dbReference type="InterPro" id="IPR009078">
    <property type="entry name" value="Ferritin-like_SF"/>
</dbReference>
<dbReference type="AlphaFoldDB" id="A0A1G7XQN5"/>
<accession>A0A1G7XQN5</accession>
<feature type="domain" description="DUF2383" evidence="1">
    <location>
        <begin position="43"/>
        <end position="152"/>
    </location>
</feature>
<name>A0A1G7XQN5_9BACT</name>
<dbReference type="PIRSF" id="PIRSF029477">
    <property type="entry name" value="UCP029477"/>
    <property type="match status" value="1"/>
</dbReference>
<gene>
    <name evidence="2" type="ORF">SAMN04487996_12481</name>
</gene>
<reference evidence="3" key="1">
    <citation type="submission" date="2016-10" db="EMBL/GenBank/DDBJ databases">
        <authorList>
            <person name="Varghese N."/>
            <person name="Submissions S."/>
        </authorList>
    </citation>
    <scope>NUCLEOTIDE SEQUENCE [LARGE SCALE GENOMIC DNA]</scope>
    <source>
        <strain evidence="3">DSM 25329</strain>
    </source>
</reference>